<accession>A0ABU0MVQ8</accession>
<keyword evidence="4" id="KW-1185">Reference proteome</keyword>
<dbReference type="Gene3D" id="3.30.9.10">
    <property type="entry name" value="D-Amino Acid Oxidase, subunit A, domain 2"/>
    <property type="match status" value="1"/>
</dbReference>
<evidence type="ECO:0000259" key="2">
    <source>
        <dbReference type="Pfam" id="PF01266"/>
    </source>
</evidence>
<dbReference type="InterPro" id="IPR006076">
    <property type="entry name" value="FAD-dep_OxRdtase"/>
</dbReference>
<dbReference type="EMBL" id="JAUSVU010000042">
    <property type="protein sequence ID" value="MDQ0537273.1"/>
    <property type="molecule type" value="Genomic_DNA"/>
</dbReference>
<evidence type="ECO:0000313" key="4">
    <source>
        <dbReference type="Proteomes" id="UP001244552"/>
    </source>
</evidence>
<dbReference type="EC" id="1.4.99.-" evidence="3"/>
<dbReference type="Pfam" id="PF01266">
    <property type="entry name" value="DAO"/>
    <property type="match status" value="1"/>
</dbReference>
<keyword evidence="1 3" id="KW-0560">Oxidoreductase</keyword>
<protein>
    <submittedName>
        <fullName evidence="3">D-amino-acid dehydrogenase</fullName>
        <ecNumber evidence="3">1.4.99.-</ecNumber>
    </submittedName>
</protein>
<name>A0ABU0MVQ8_9PROT</name>
<gene>
    <name evidence="3" type="ORF">QO018_006175</name>
</gene>
<dbReference type="Proteomes" id="UP001244552">
    <property type="component" value="Unassembled WGS sequence"/>
</dbReference>
<dbReference type="InterPro" id="IPR036188">
    <property type="entry name" value="FAD/NAD-bd_sf"/>
</dbReference>
<evidence type="ECO:0000256" key="1">
    <source>
        <dbReference type="ARBA" id="ARBA00023002"/>
    </source>
</evidence>
<sequence length="417" mass="44928">MKADVLVLGAGVVGTAVALHLQMRGRQAVLLDRRGAAGREASFGNAGLIQREAAYPYAFPRQLAALLRYAANRQTDAHYHARALPALAPFLARYWHHSHPARHVRAARAYAGLIGQCLPETRRLAEQADAAALLRPTGWLKLFRTARQQDAELRQAAELAREFGVASVPLDSAGLRLLEPDLDPDLAGALHYTDPLAVTDPGRLVDSWRTALERLGGRFLTGNGRTLRPAAAGWSVDTRDGPVQAPAAVVAMGAWSGEVVDPLGYRLPLGIKRGYHMHYELASGVTLGRPVLDAAHGYVLAPMARGIRLTTGAEFARPGARRTPVQLERAEPVARALFPLGARIDPEPWMGLRPCMPDMLPVIGPAPRHPGLWFAFGHGHQGLTLAAVTGRMIADMICGEAPFVDAAPFRADRPSLA</sequence>
<proteinExistence type="predicted"/>
<reference evidence="3 4" key="1">
    <citation type="submission" date="2023-07" db="EMBL/GenBank/DDBJ databases">
        <title>Genomic Encyclopedia of Type Strains, Phase IV (KMG-IV): sequencing the most valuable type-strain genomes for metagenomic binning, comparative biology and taxonomic classification.</title>
        <authorList>
            <person name="Goeker M."/>
        </authorList>
    </citation>
    <scope>NUCLEOTIDE SEQUENCE [LARGE SCALE GENOMIC DNA]</scope>
    <source>
        <strain evidence="3 4">DSM 19922</strain>
    </source>
</reference>
<feature type="domain" description="FAD dependent oxidoreductase" evidence="2">
    <location>
        <begin position="4"/>
        <end position="396"/>
    </location>
</feature>
<dbReference type="PANTHER" id="PTHR13847:SF289">
    <property type="entry name" value="GLYCINE OXIDASE"/>
    <property type="match status" value="1"/>
</dbReference>
<dbReference type="RefSeq" id="WP_209990979.1">
    <property type="nucleotide sequence ID" value="NZ_JAGINO010000039.1"/>
</dbReference>
<dbReference type="PANTHER" id="PTHR13847">
    <property type="entry name" value="SARCOSINE DEHYDROGENASE-RELATED"/>
    <property type="match status" value="1"/>
</dbReference>
<comment type="caution">
    <text evidence="3">The sequence shown here is derived from an EMBL/GenBank/DDBJ whole genome shotgun (WGS) entry which is preliminary data.</text>
</comment>
<evidence type="ECO:0000313" key="3">
    <source>
        <dbReference type="EMBL" id="MDQ0537273.1"/>
    </source>
</evidence>
<dbReference type="SUPFAM" id="SSF51905">
    <property type="entry name" value="FAD/NAD(P)-binding domain"/>
    <property type="match status" value="1"/>
</dbReference>
<dbReference type="SUPFAM" id="SSF54373">
    <property type="entry name" value="FAD-linked reductases, C-terminal domain"/>
    <property type="match status" value="1"/>
</dbReference>
<dbReference type="Gene3D" id="3.50.50.60">
    <property type="entry name" value="FAD/NAD(P)-binding domain"/>
    <property type="match status" value="2"/>
</dbReference>
<dbReference type="GO" id="GO:0016491">
    <property type="term" value="F:oxidoreductase activity"/>
    <property type="evidence" value="ECO:0007669"/>
    <property type="project" value="UniProtKB-KW"/>
</dbReference>
<organism evidence="3 4">
    <name type="scientific">Azospirillum picis</name>
    <dbReference type="NCBI Taxonomy" id="488438"/>
    <lineage>
        <taxon>Bacteria</taxon>
        <taxon>Pseudomonadati</taxon>
        <taxon>Pseudomonadota</taxon>
        <taxon>Alphaproteobacteria</taxon>
        <taxon>Rhodospirillales</taxon>
        <taxon>Azospirillaceae</taxon>
        <taxon>Azospirillum</taxon>
    </lineage>
</organism>